<evidence type="ECO:0000313" key="2">
    <source>
        <dbReference type="Proteomes" id="UP000095059"/>
    </source>
</evidence>
<accession>A0ABX3AU66</accession>
<gene>
    <name evidence="1" type="ORF">A1Q5_08595</name>
</gene>
<keyword evidence="2" id="KW-1185">Reference proteome</keyword>
<dbReference type="Pfam" id="PF05926">
    <property type="entry name" value="Phage_GPL"/>
    <property type="match status" value="1"/>
</dbReference>
<evidence type="ECO:0000313" key="1">
    <source>
        <dbReference type="EMBL" id="OEF12765.1"/>
    </source>
</evidence>
<protein>
    <submittedName>
        <fullName evidence="1">Head protein</fullName>
    </submittedName>
</protein>
<dbReference type="EMBL" id="AJYJ02000091">
    <property type="protein sequence ID" value="OEF12765.1"/>
    <property type="molecule type" value="Genomic_DNA"/>
</dbReference>
<reference evidence="1 2" key="1">
    <citation type="journal article" date="2012" name="Science">
        <title>Ecological populations of bacteria act as socially cohesive units of antibiotic production and resistance.</title>
        <authorList>
            <person name="Cordero O.X."/>
            <person name="Wildschutte H."/>
            <person name="Kirkup B."/>
            <person name="Proehl S."/>
            <person name="Ngo L."/>
            <person name="Hussain F."/>
            <person name="Le Roux F."/>
            <person name="Mincer T."/>
            <person name="Polz M.F."/>
        </authorList>
    </citation>
    <scope>NUCLEOTIDE SEQUENCE [LARGE SCALE GENOMIC DNA]</scope>
    <source>
        <strain evidence="1 2">5S-186</strain>
    </source>
</reference>
<comment type="caution">
    <text evidence="1">The sequence shown here is derived from an EMBL/GenBank/DDBJ whole genome shotgun (WGS) entry which is preliminary data.</text>
</comment>
<dbReference type="RefSeq" id="WP_017020820.1">
    <property type="nucleotide sequence ID" value="NZ_AJYJ02000091.1"/>
</dbReference>
<proteinExistence type="predicted"/>
<name>A0ABX3AU66_ALILO</name>
<sequence length="154" mass="17005">MFNGKTDNQYQDTVIENDGFWPDLNAGDFEKRRAPPMEMDKDTIAYAVAAAVAQINIALIKVKTGYEAEGINKAADVLGQPKVGDKNLLIILYENAVFARAKSELLPEFATTQLRDAGDNVAEREPETRDSLLAESQQHIRAIKGKSRVGIELL</sequence>
<dbReference type="InterPro" id="IPR009225">
    <property type="entry name" value="Phage_head_completion_GpL"/>
</dbReference>
<dbReference type="Proteomes" id="UP000095059">
    <property type="component" value="Unassembled WGS sequence"/>
</dbReference>
<organism evidence="1 2">
    <name type="scientific">Aliivibrio logei 5S-186</name>
    <dbReference type="NCBI Taxonomy" id="626086"/>
    <lineage>
        <taxon>Bacteria</taxon>
        <taxon>Pseudomonadati</taxon>
        <taxon>Pseudomonadota</taxon>
        <taxon>Gammaproteobacteria</taxon>
        <taxon>Vibrionales</taxon>
        <taxon>Vibrionaceae</taxon>
        <taxon>Aliivibrio</taxon>
    </lineage>
</organism>